<comment type="caution">
    <text evidence="2">The sequence shown here is derived from an EMBL/GenBank/DDBJ whole genome shotgun (WGS) entry which is preliminary data.</text>
</comment>
<organism evidence="2 3">
    <name type="scientific">Stylosanthes scabra</name>
    <dbReference type="NCBI Taxonomy" id="79078"/>
    <lineage>
        <taxon>Eukaryota</taxon>
        <taxon>Viridiplantae</taxon>
        <taxon>Streptophyta</taxon>
        <taxon>Embryophyta</taxon>
        <taxon>Tracheophyta</taxon>
        <taxon>Spermatophyta</taxon>
        <taxon>Magnoliopsida</taxon>
        <taxon>eudicotyledons</taxon>
        <taxon>Gunneridae</taxon>
        <taxon>Pentapetalae</taxon>
        <taxon>rosids</taxon>
        <taxon>fabids</taxon>
        <taxon>Fabales</taxon>
        <taxon>Fabaceae</taxon>
        <taxon>Papilionoideae</taxon>
        <taxon>50 kb inversion clade</taxon>
        <taxon>dalbergioids sensu lato</taxon>
        <taxon>Dalbergieae</taxon>
        <taxon>Pterocarpus clade</taxon>
        <taxon>Stylosanthes</taxon>
    </lineage>
</organism>
<feature type="compositionally biased region" description="Pro residues" evidence="1">
    <location>
        <begin position="247"/>
        <end position="263"/>
    </location>
</feature>
<feature type="compositionally biased region" description="Polar residues" evidence="1">
    <location>
        <begin position="9"/>
        <end position="23"/>
    </location>
</feature>
<dbReference type="Proteomes" id="UP001341840">
    <property type="component" value="Unassembled WGS sequence"/>
</dbReference>
<evidence type="ECO:0000256" key="1">
    <source>
        <dbReference type="SAM" id="MobiDB-lite"/>
    </source>
</evidence>
<evidence type="ECO:0000313" key="2">
    <source>
        <dbReference type="EMBL" id="MED6187268.1"/>
    </source>
</evidence>
<feature type="region of interest" description="Disordered" evidence="1">
    <location>
        <begin position="238"/>
        <end position="280"/>
    </location>
</feature>
<sequence length="280" mass="31213">MRMIPTPGSRVQSSETSGSCVQRQTPTQTHSHTPTEDDEPPPLEPDPMSWSPVDNTLSEGENEDITAEEALAAEAGRIYLCGNIALVNRRLSCHKHPHRVRYLPRPTQARRIVCRWTSEKDVNRRRGWKKSVRPSLTLVSGPTFDRQGGAADTNCGRPQEGGIYGMGMVPSHSYPPLFRDPDDDDTATSPPDLREKVTLLNMEISQQAEAHAQRLQSQEVSELRKAYSEMYSFLTEIRSSRSSSATMPPPPPPAQSQSPPPQPYQGTIPLHSVEDEPDYF</sequence>
<keyword evidence="3" id="KW-1185">Reference proteome</keyword>
<gene>
    <name evidence="2" type="ORF">PIB30_074835</name>
</gene>
<feature type="region of interest" description="Disordered" evidence="1">
    <location>
        <begin position="1"/>
        <end position="62"/>
    </location>
</feature>
<proteinExistence type="predicted"/>
<dbReference type="EMBL" id="JASCZI010182182">
    <property type="protein sequence ID" value="MED6187268.1"/>
    <property type="molecule type" value="Genomic_DNA"/>
</dbReference>
<evidence type="ECO:0000313" key="3">
    <source>
        <dbReference type="Proteomes" id="UP001341840"/>
    </source>
</evidence>
<protein>
    <submittedName>
        <fullName evidence="2">Uncharacterized protein</fullName>
    </submittedName>
</protein>
<name>A0ABU6WSX4_9FABA</name>
<feature type="region of interest" description="Disordered" evidence="1">
    <location>
        <begin position="172"/>
        <end position="192"/>
    </location>
</feature>
<reference evidence="2 3" key="1">
    <citation type="journal article" date="2023" name="Plants (Basel)">
        <title>Bridging the Gap: Combining Genomics and Transcriptomics Approaches to Understand Stylosanthes scabra, an Orphan Legume from the Brazilian Caatinga.</title>
        <authorList>
            <person name="Ferreira-Neto J.R.C."/>
            <person name="da Silva M.D."/>
            <person name="Binneck E."/>
            <person name="de Melo N.F."/>
            <person name="da Silva R.H."/>
            <person name="de Melo A.L.T.M."/>
            <person name="Pandolfi V."/>
            <person name="Bustamante F.O."/>
            <person name="Brasileiro-Vidal A.C."/>
            <person name="Benko-Iseppon A.M."/>
        </authorList>
    </citation>
    <scope>NUCLEOTIDE SEQUENCE [LARGE SCALE GENOMIC DNA]</scope>
    <source>
        <tissue evidence="2">Leaves</tissue>
    </source>
</reference>
<accession>A0ABU6WSX4</accession>